<dbReference type="Proteomes" id="UP000186373">
    <property type="component" value="Unassembled WGS sequence"/>
</dbReference>
<accession>A0A1N7I621</accession>
<feature type="signal peptide" evidence="1">
    <location>
        <begin position="1"/>
        <end position="21"/>
    </location>
</feature>
<dbReference type="OrthoDB" id="1151192at2"/>
<dbReference type="RefSeq" id="WP_076505902.1">
    <property type="nucleotide sequence ID" value="NZ_FTNY01000002.1"/>
</dbReference>
<protein>
    <recommendedName>
        <fullName evidence="4">Lipocalin-like domain-containing protein</fullName>
    </recommendedName>
</protein>
<organism evidence="2 3">
    <name type="scientific">Chryseobacterium shigense</name>
    <dbReference type="NCBI Taxonomy" id="297244"/>
    <lineage>
        <taxon>Bacteria</taxon>
        <taxon>Pseudomonadati</taxon>
        <taxon>Bacteroidota</taxon>
        <taxon>Flavobacteriia</taxon>
        <taxon>Flavobacteriales</taxon>
        <taxon>Weeksellaceae</taxon>
        <taxon>Chryseobacterium group</taxon>
        <taxon>Chryseobacterium</taxon>
    </lineage>
</organism>
<evidence type="ECO:0000256" key="1">
    <source>
        <dbReference type="SAM" id="SignalP"/>
    </source>
</evidence>
<dbReference type="PROSITE" id="PS51257">
    <property type="entry name" value="PROKAR_LIPOPROTEIN"/>
    <property type="match status" value="1"/>
</dbReference>
<sequence>MKKTLLTLAFTSLLFIGCSNNNDDESTNAPGQTNPENAQYFHPPAWIKGTWASTSSDPIKYKFTDNDFIQINSGSEMSNVAYLKQIKSLGGTVSVDETGNENQYYFTMKMNGSNMTYQFKKVTATKLLWVNHPSSGVIDIYLYKQ</sequence>
<keyword evidence="3" id="KW-1185">Reference proteome</keyword>
<dbReference type="EMBL" id="FTNY01000002">
    <property type="protein sequence ID" value="SIS32527.1"/>
    <property type="molecule type" value="Genomic_DNA"/>
</dbReference>
<name>A0A1N7I621_9FLAO</name>
<keyword evidence="1" id="KW-0732">Signal</keyword>
<evidence type="ECO:0008006" key="4">
    <source>
        <dbReference type="Google" id="ProtNLM"/>
    </source>
</evidence>
<proteinExistence type="predicted"/>
<reference evidence="3" key="1">
    <citation type="submission" date="2017-01" db="EMBL/GenBank/DDBJ databases">
        <authorList>
            <person name="Varghese N."/>
            <person name="Submissions S."/>
        </authorList>
    </citation>
    <scope>NUCLEOTIDE SEQUENCE [LARGE SCALE GENOMIC DNA]</scope>
    <source>
        <strain evidence="3">DSM 17126</strain>
    </source>
</reference>
<gene>
    <name evidence="2" type="ORF">SAMN05421639_102252</name>
</gene>
<dbReference type="AlphaFoldDB" id="A0A1N7I621"/>
<feature type="chain" id="PRO_5012771828" description="Lipocalin-like domain-containing protein" evidence="1">
    <location>
        <begin position="22"/>
        <end position="145"/>
    </location>
</feature>
<evidence type="ECO:0000313" key="2">
    <source>
        <dbReference type="EMBL" id="SIS32527.1"/>
    </source>
</evidence>
<evidence type="ECO:0000313" key="3">
    <source>
        <dbReference type="Proteomes" id="UP000186373"/>
    </source>
</evidence>